<dbReference type="GO" id="GO:0031222">
    <property type="term" value="P:arabinan catabolic process"/>
    <property type="evidence" value="ECO:0007669"/>
    <property type="project" value="TreeGrafter"/>
</dbReference>
<dbReference type="SMART" id="SM01217">
    <property type="entry name" value="Fn3_like"/>
    <property type="match status" value="1"/>
</dbReference>
<evidence type="ECO:0000256" key="1">
    <source>
        <dbReference type="ARBA" id="ARBA00005336"/>
    </source>
</evidence>
<dbReference type="KEGG" id="fln:FLA_3479"/>
<dbReference type="PROSITE" id="PS51257">
    <property type="entry name" value="PROKAR_LIPOPROTEIN"/>
    <property type="match status" value="1"/>
</dbReference>
<evidence type="ECO:0000256" key="2">
    <source>
        <dbReference type="ARBA" id="ARBA00022729"/>
    </source>
</evidence>
<dbReference type="Pfam" id="PF01915">
    <property type="entry name" value="Glyco_hydro_3_C"/>
    <property type="match status" value="1"/>
</dbReference>
<evidence type="ECO:0000259" key="5">
    <source>
        <dbReference type="PROSITE" id="PS51820"/>
    </source>
</evidence>
<feature type="chain" id="PRO_5030023013" evidence="4">
    <location>
        <begin position="24"/>
        <end position="868"/>
    </location>
</feature>
<dbReference type="PANTHER" id="PTHR42721:SF3">
    <property type="entry name" value="BETA-D-XYLOSIDASE 5-RELATED"/>
    <property type="match status" value="1"/>
</dbReference>
<dbReference type="InterPro" id="IPR001764">
    <property type="entry name" value="Glyco_hydro_3_N"/>
</dbReference>
<dbReference type="Pfam" id="PF00933">
    <property type="entry name" value="Glyco_hydro_3"/>
    <property type="match status" value="1"/>
</dbReference>
<dbReference type="SUPFAM" id="SSF52279">
    <property type="entry name" value="Beta-D-glucan exohydrolase, C-terminal domain"/>
    <property type="match status" value="1"/>
</dbReference>
<dbReference type="InterPro" id="IPR013783">
    <property type="entry name" value="Ig-like_fold"/>
</dbReference>
<dbReference type="PANTHER" id="PTHR42721">
    <property type="entry name" value="SUGAR HYDROLASE-RELATED"/>
    <property type="match status" value="1"/>
</dbReference>
<keyword evidence="2 4" id="KW-0732">Signal</keyword>
<dbReference type="InterPro" id="IPR036962">
    <property type="entry name" value="Glyco_hydro_3_N_sf"/>
</dbReference>
<dbReference type="InterPro" id="IPR026891">
    <property type="entry name" value="Fn3-like"/>
</dbReference>
<evidence type="ECO:0000256" key="3">
    <source>
        <dbReference type="ARBA" id="ARBA00022801"/>
    </source>
</evidence>
<dbReference type="EMBL" id="FTOR01000009">
    <property type="protein sequence ID" value="SIT30314.1"/>
    <property type="molecule type" value="Genomic_DNA"/>
</dbReference>
<dbReference type="SUPFAM" id="SSF56988">
    <property type="entry name" value="Anthrax protective antigen"/>
    <property type="match status" value="1"/>
</dbReference>
<dbReference type="InterPro" id="IPR044993">
    <property type="entry name" value="BXL"/>
</dbReference>
<dbReference type="RefSeq" id="WP_231940275.1">
    <property type="nucleotide sequence ID" value="NZ_AP017422.1"/>
</dbReference>
<dbReference type="Pfam" id="PF07691">
    <property type="entry name" value="PA14"/>
    <property type="match status" value="1"/>
</dbReference>
<dbReference type="PRINTS" id="PR00133">
    <property type="entry name" value="GLHYDRLASE3"/>
</dbReference>
<dbReference type="InterPro" id="IPR002772">
    <property type="entry name" value="Glyco_hydro_3_C"/>
</dbReference>
<dbReference type="Pfam" id="PF14310">
    <property type="entry name" value="Fn3-like"/>
    <property type="match status" value="1"/>
</dbReference>
<keyword evidence="7" id="KW-1185">Reference proteome</keyword>
<dbReference type="Gene3D" id="2.60.40.10">
    <property type="entry name" value="Immunoglobulins"/>
    <property type="match status" value="1"/>
</dbReference>
<dbReference type="Gene3D" id="3.40.50.1700">
    <property type="entry name" value="Glycoside hydrolase family 3 C-terminal domain"/>
    <property type="match status" value="2"/>
</dbReference>
<evidence type="ECO:0000313" key="6">
    <source>
        <dbReference type="EMBL" id="SIT30314.1"/>
    </source>
</evidence>
<dbReference type="InterPro" id="IPR054850">
    <property type="entry name" value="Xylosidase_Xyl3A"/>
</dbReference>
<comment type="similarity">
    <text evidence="1">Belongs to the glycosyl hydrolase 3 family.</text>
</comment>
<dbReference type="NCBIfam" id="NF041776">
    <property type="entry name" value="xylosidase_Xyl3A"/>
    <property type="match status" value="1"/>
</dbReference>
<evidence type="ECO:0000313" key="7">
    <source>
        <dbReference type="Proteomes" id="UP000186917"/>
    </source>
</evidence>
<dbReference type="GO" id="GO:0009044">
    <property type="term" value="F:xylan 1,4-beta-xylosidase activity"/>
    <property type="evidence" value="ECO:0007669"/>
    <property type="project" value="InterPro"/>
</dbReference>
<proteinExistence type="inferred from homology"/>
<dbReference type="SMART" id="SM00758">
    <property type="entry name" value="PA14"/>
    <property type="match status" value="1"/>
</dbReference>
<evidence type="ECO:0000256" key="4">
    <source>
        <dbReference type="SAM" id="SignalP"/>
    </source>
</evidence>
<keyword evidence="3" id="KW-0378">Hydrolase</keyword>
<dbReference type="GO" id="GO:0045493">
    <property type="term" value="P:xylan catabolic process"/>
    <property type="evidence" value="ECO:0007669"/>
    <property type="project" value="InterPro"/>
</dbReference>
<dbReference type="Gene3D" id="3.20.20.300">
    <property type="entry name" value="Glycoside hydrolase, family 3, N-terminal domain"/>
    <property type="match status" value="1"/>
</dbReference>
<reference evidence="7" key="1">
    <citation type="submission" date="2017-01" db="EMBL/GenBank/DDBJ databases">
        <authorList>
            <person name="Varghese N."/>
            <person name="Submissions S."/>
        </authorList>
    </citation>
    <scope>NUCLEOTIDE SEQUENCE [LARGE SCALE GENOMIC DNA]</scope>
    <source>
        <strain evidence="7">DSM 21054</strain>
    </source>
</reference>
<sequence>MMLLWRKAIGSVIVLLACNHLQAQNLPYQNPNLPAEERARDLLGRMTLTEKISQTMNGSPAIERLGIPATDWWNEALHGVARAGKATVFPQTIGLAATFDTAAVYTTYSMISDEARAKHHEFVRNNQFKRYQGLTFWTPNINIFRDPRWGRGMETYGEDPFLTASMGCMVVKGLQGTGLGKYDKTHACAKHYAVHSGPEWSRHSFDAKNISQRDLWETYLPAFKALVTEADVKEVMCAYNRFEGEPCCSNKQLLVKILREQWGFDNVIVSDCGAIRDFYAKGKHETHATAEAASSDAVLSGTDLACDGSYAALEKAVKEGLIRESDIDKSVLRLLRARIQLGMLDNDSLVSWSKIPYSVVESKEHVQQALDMARKSIVLLSNKNNTLPLSKSIKKLAVVGPNASDSVMQWANYNGFPSRTVTILEGIQAKLGSNAVVYEKGCELVSDTVFNSYMGAGSFEGKPGFKASFWNTRDFTGAVAATDQVAKPFNYDAGGNTVFAPGVNLTDFSARFETVFTAPASEELLLKIAADDGYRIRVNGQEVLAYWNIGKQPRKTYRLQTEKGKTYQLQIEYFQSAGSATLQFDMGVNKAVAPEQVAARVKDADAIVFAGGISAALEGEEMSVDLPGFKRGDRTDIELPQAQKKLLKALKATGKPVIFVLCSGSTMALPWESQHLDGVIEAWYPGQQGGTAVADVLFGDYNPAGRLPLTFYATINDLPDFEDYEMAKGRTYRYFKGKPVYPFGYGLSYTRFTYGKAQLNKATVKAGDVVTIQIPVTNAGTRNGDEVVQVYIKNLQDAAGPIKTLRGFKRVGITAGKTQQVSIELGKAAFEFFDTESQGMQVKPGKYELLYGGSSADAALQKLAITLQ</sequence>
<protein>
    <submittedName>
        <fullName evidence="6">Beta-glucosidase</fullName>
    </submittedName>
</protein>
<dbReference type="InterPro" id="IPR036881">
    <property type="entry name" value="Glyco_hydro_3_C_sf"/>
</dbReference>
<dbReference type="GO" id="GO:0046556">
    <property type="term" value="F:alpha-L-arabinofuranosidase activity"/>
    <property type="evidence" value="ECO:0007669"/>
    <property type="project" value="TreeGrafter"/>
</dbReference>
<dbReference type="InterPro" id="IPR037524">
    <property type="entry name" value="PA14/GLEYA"/>
</dbReference>
<accession>A0A173MIK2</accession>
<feature type="domain" description="PA14" evidence="5">
    <location>
        <begin position="460"/>
        <end position="602"/>
    </location>
</feature>
<dbReference type="SUPFAM" id="SSF51445">
    <property type="entry name" value="(Trans)glycosidases"/>
    <property type="match status" value="1"/>
</dbReference>
<gene>
    <name evidence="6" type="ORF">SAMN05421788_109192</name>
</gene>
<name>A0A173MIK2_9BACT</name>
<dbReference type="InterPro" id="IPR011658">
    <property type="entry name" value="PA14_dom"/>
</dbReference>
<dbReference type="InterPro" id="IPR017853">
    <property type="entry name" value="GH"/>
</dbReference>
<dbReference type="PROSITE" id="PS51820">
    <property type="entry name" value="PA14"/>
    <property type="match status" value="1"/>
</dbReference>
<dbReference type="STRING" id="477680.SAMN05421788_109192"/>
<dbReference type="Proteomes" id="UP000186917">
    <property type="component" value="Unassembled WGS sequence"/>
</dbReference>
<feature type="signal peptide" evidence="4">
    <location>
        <begin position="1"/>
        <end position="23"/>
    </location>
</feature>
<organism evidence="6 7">
    <name type="scientific">Filimonas lacunae</name>
    <dbReference type="NCBI Taxonomy" id="477680"/>
    <lineage>
        <taxon>Bacteria</taxon>
        <taxon>Pseudomonadati</taxon>
        <taxon>Bacteroidota</taxon>
        <taxon>Chitinophagia</taxon>
        <taxon>Chitinophagales</taxon>
        <taxon>Chitinophagaceae</taxon>
        <taxon>Filimonas</taxon>
    </lineage>
</organism>
<dbReference type="AlphaFoldDB" id="A0A173MIK2"/>